<feature type="domain" description="Kazal-like" evidence="10">
    <location>
        <begin position="342"/>
        <end position="397"/>
    </location>
</feature>
<dbReference type="InterPro" id="IPR002350">
    <property type="entry name" value="Kazal_dom"/>
</dbReference>
<evidence type="ECO:0000259" key="10">
    <source>
        <dbReference type="PROSITE" id="PS51465"/>
    </source>
</evidence>
<dbReference type="InterPro" id="IPR004156">
    <property type="entry name" value="OATP"/>
</dbReference>
<evidence type="ECO:0000256" key="5">
    <source>
        <dbReference type="ARBA" id="ARBA00022989"/>
    </source>
</evidence>
<feature type="transmembrane region" description="Helical" evidence="8">
    <location>
        <begin position="426"/>
        <end position="448"/>
    </location>
</feature>
<evidence type="ECO:0000256" key="4">
    <source>
        <dbReference type="ARBA" id="ARBA00022692"/>
    </source>
</evidence>
<organism evidence="11 12">
    <name type="scientific">Amphiprion percula</name>
    <name type="common">Orange clownfish</name>
    <name type="synonym">Lutjanus percula</name>
    <dbReference type="NCBI Taxonomy" id="161767"/>
    <lineage>
        <taxon>Eukaryota</taxon>
        <taxon>Metazoa</taxon>
        <taxon>Chordata</taxon>
        <taxon>Craniata</taxon>
        <taxon>Vertebrata</taxon>
        <taxon>Euteleostomi</taxon>
        <taxon>Actinopterygii</taxon>
        <taxon>Neopterygii</taxon>
        <taxon>Teleostei</taxon>
        <taxon>Neoteleostei</taxon>
        <taxon>Acanthomorphata</taxon>
        <taxon>Ovalentaria</taxon>
        <taxon>Pomacentridae</taxon>
        <taxon>Amphiprion</taxon>
    </lineage>
</organism>
<keyword evidence="6 8" id="KW-0472">Membrane</keyword>
<dbReference type="NCBIfam" id="TIGR00805">
    <property type="entry name" value="oat"/>
    <property type="match status" value="1"/>
</dbReference>
<comment type="similarity">
    <text evidence="2 8">Belongs to the organo anion transporter (TC 2.A.60) family.</text>
</comment>
<keyword evidence="4 8" id="KW-0812">Transmembrane</keyword>
<dbReference type="Pfam" id="PF07648">
    <property type="entry name" value="Kazal_2"/>
    <property type="match status" value="1"/>
</dbReference>
<keyword evidence="7" id="KW-1015">Disulfide bond</keyword>
<feature type="transmembrane region" description="Helical" evidence="8">
    <location>
        <begin position="173"/>
        <end position="201"/>
    </location>
</feature>
<dbReference type="PROSITE" id="PS51465">
    <property type="entry name" value="KAZAL_2"/>
    <property type="match status" value="1"/>
</dbReference>
<dbReference type="PANTHER" id="PTHR11388:SF89">
    <property type="entry name" value="SOLUTE CARRIER ORGANIC ANION TRANSPORTER FAMILY MEMBER 1B3"/>
    <property type="match status" value="1"/>
</dbReference>
<evidence type="ECO:0000313" key="12">
    <source>
        <dbReference type="Proteomes" id="UP000265080"/>
    </source>
</evidence>
<proteinExistence type="inferred from homology"/>
<dbReference type="Pfam" id="PF03137">
    <property type="entry name" value="OATP"/>
    <property type="match status" value="2"/>
</dbReference>
<feature type="transmembrane region" description="Helical" evidence="8">
    <location>
        <begin position="35"/>
        <end position="53"/>
    </location>
</feature>
<evidence type="ECO:0000256" key="8">
    <source>
        <dbReference type="RuleBase" id="RU362056"/>
    </source>
</evidence>
<dbReference type="Ensembl" id="ENSAPET00000015173.1">
    <property type="protein sequence ID" value="ENSAPEP00000014786.1"/>
    <property type="gene ID" value="ENSAPEG00000009757.1"/>
</dbReference>
<sequence length="668" mass="73454">MALSFAYFSKALTGTYMKSSITQIERRFDLSSTHIGLIDGSFEMGNLLFLAVVSHFGAKLHRPRLIAVGCFLMAVGAFLTGLTHFFMGRYKYDTVIQVYHNDTLDKHYLSDLCYKISVMYVVCHFAACVRESGSNMWIYVFLGNALRGIGETPVTPLGISYIDDFAKAENSPFYIACLQTITLLGPMFGFLLGSYCAKLYVDIGYVDMDSVTITPKDARWVGAWWMGFLVSSGLLLISSIPFWFLPRSLPKQEGEEVKAAPARETQGEPNKVFSECIFFACIFTSTGFLPSLKRLLGTPAYFLLLCGSILKFNSFIGLLTFKAKYMEQQFGQSASRANFLIEMLFSECNRDCACSAEEWDPVCADSGITYISPCMAGCLGSSGYGKNTVFHNCSCVSASYPAGSTTSVKLGQCPHAKDCSRSFTSYMAISVLSSFINSLGATPGYMVIIRCISPELKSLALGIQTLATRTLGGIPAPVYFGALIDSTCLKWSIKKCGGRGACRIYNSNMIIFLGLITCLSGSSYFFIIAVIILLRRQFRKPEQVNDAQQPRPPKAIELGKPSAPTEKTSASPKNPKPPPAPKVSVMIAADLEEGKEVHETEQLSQDDGHLSINNTQDPKPLAENATLSSDGTNIELVCRETNAQVEKEKLDHHIDDKNNFEKESQQKN</sequence>
<dbReference type="AlphaFoldDB" id="A0A3P8SSK0"/>
<feature type="region of interest" description="Disordered" evidence="9">
    <location>
        <begin position="542"/>
        <end position="582"/>
    </location>
</feature>
<dbReference type="GeneTree" id="ENSGT01150000286901"/>
<evidence type="ECO:0000313" key="11">
    <source>
        <dbReference type="Ensembl" id="ENSAPEP00000014786.1"/>
    </source>
</evidence>
<dbReference type="GO" id="GO:0015125">
    <property type="term" value="F:bile acid transmembrane transporter activity"/>
    <property type="evidence" value="ECO:0007669"/>
    <property type="project" value="TreeGrafter"/>
</dbReference>
<reference evidence="11" key="3">
    <citation type="submission" date="2025-09" db="UniProtKB">
        <authorList>
            <consortium name="Ensembl"/>
        </authorList>
    </citation>
    <scope>IDENTIFICATION</scope>
</reference>
<keyword evidence="3" id="KW-1003">Cell membrane</keyword>
<feature type="transmembrane region" description="Helical" evidence="8">
    <location>
        <begin position="509"/>
        <end position="534"/>
    </location>
</feature>
<protein>
    <recommendedName>
        <fullName evidence="8">Solute carrier organic anion transporter family member</fullName>
    </recommendedName>
</protein>
<evidence type="ECO:0000256" key="7">
    <source>
        <dbReference type="ARBA" id="ARBA00023157"/>
    </source>
</evidence>
<feature type="transmembrane region" description="Helical" evidence="8">
    <location>
        <begin position="107"/>
        <end position="129"/>
    </location>
</feature>
<keyword evidence="5 8" id="KW-1133">Transmembrane helix</keyword>
<keyword evidence="8" id="KW-0813">Transport</keyword>
<keyword evidence="12" id="KW-1185">Reference proteome</keyword>
<evidence type="ECO:0000256" key="9">
    <source>
        <dbReference type="SAM" id="MobiDB-lite"/>
    </source>
</evidence>
<keyword evidence="8" id="KW-0406">Ion transport</keyword>
<dbReference type="GO" id="GO:0015347">
    <property type="term" value="F:sodium-independent organic anion transmembrane transporter activity"/>
    <property type="evidence" value="ECO:0007669"/>
    <property type="project" value="TreeGrafter"/>
</dbReference>
<dbReference type="GO" id="GO:0043252">
    <property type="term" value="P:sodium-independent organic anion transport"/>
    <property type="evidence" value="ECO:0007669"/>
    <property type="project" value="TreeGrafter"/>
</dbReference>
<feature type="transmembrane region" description="Helical" evidence="8">
    <location>
        <begin position="65"/>
        <end position="87"/>
    </location>
</feature>
<dbReference type="GO" id="GO:0006811">
    <property type="term" value="P:monoatomic ion transport"/>
    <property type="evidence" value="ECO:0007669"/>
    <property type="project" value="UniProtKB-KW"/>
</dbReference>
<dbReference type="Gene3D" id="1.20.1250.20">
    <property type="entry name" value="MFS general substrate transporter like domains"/>
    <property type="match status" value="1"/>
</dbReference>
<dbReference type="Proteomes" id="UP000265080">
    <property type="component" value="Chromosome 21"/>
</dbReference>
<dbReference type="SUPFAM" id="SSF103473">
    <property type="entry name" value="MFS general substrate transporter"/>
    <property type="match status" value="1"/>
</dbReference>
<feature type="transmembrane region" description="Helical" evidence="8">
    <location>
        <begin position="301"/>
        <end position="321"/>
    </location>
</feature>
<evidence type="ECO:0000256" key="1">
    <source>
        <dbReference type="ARBA" id="ARBA00004651"/>
    </source>
</evidence>
<evidence type="ECO:0000256" key="3">
    <source>
        <dbReference type="ARBA" id="ARBA00022475"/>
    </source>
</evidence>
<dbReference type="PANTHER" id="PTHR11388">
    <property type="entry name" value="ORGANIC ANION TRANSPORTER"/>
    <property type="match status" value="1"/>
</dbReference>
<feature type="region of interest" description="Disordered" evidence="9">
    <location>
        <begin position="648"/>
        <end position="668"/>
    </location>
</feature>
<dbReference type="InterPro" id="IPR036259">
    <property type="entry name" value="MFS_trans_sf"/>
</dbReference>
<evidence type="ECO:0000256" key="2">
    <source>
        <dbReference type="ARBA" id="ARBA00009657"/>
    </source>
</evidence>
<comment type="caution">
    <text evidence="8">Lacks conserved residue(s) required for the propagation of feature annotation.</text>
</comment>
<accession>A0A3P8SSK0</accession>
<evidence type="ECO:0000256" key="6">
    <source>
        <dbReference type="ARBA" id="ARBA00023136"/>
    </source>
</evidence>
<comment type="subcellular location">
    <subcellularLocation>
        <location evidence="1 8">Cell membrane</location>
        <topology evidence="1 8">Multi-pass membrane protein</topology>
    </subcellularLocation>
</comment>
<feature type="transmembrane region" description="Helical" evidence="8">
    <location>
        <begin position="272"/>
        <end position="289"/>
    </location>
</feature>
<reference evidence="11 12" key="1">
    <citation type="submission" date="2018-03" db="EMBL/GenBank/DDBJ databases">
        <title>Finding Nemo's genes: A chromosome-scale reference assembly of the genome of the orange clownfish Amphiprion percula.</title>
        <authorList>
            <person name="Lehmann R."/>
        </authorList>
    </citation>
    <scope>NUCLEOTIDE SEQUENCE</scope>
</reference>
<feature type="transmembrane region" description="Helical" evidence="8">
    <location>
        <begin position="221"/>
        <end position="245"/>
    </location>
</feature>
<dbReference type="GO" id="GO:0016323">
    <property type="term" value="C:basolateral plasma membrane"/>
    <property type="evidence" value="ECO:0007669"/>
    <property type="project" value="TreeGrafter"/>
</dbReference>
<name>A0A3P8SSK0_AMPPE</name>
<feature type="region of interest" description="Disordered" evidence="9">
    <location>
        <begin position="595"/>
        <end position="632"/>
    </location>
</feature>
<reference evidence="11" key="2">
    <citation type="submission" date="2025-08" db="UniProtKB">
        <authorList>
            <consortium name="Ensembl"/>
        </authorList>
    </citation>
    <scope>IDENTIFICATION</scope>
</reference>
<feature type="compositionally biased region" description="Basic and acidic residues" evidence="9">
    <location>
        <begin position="595"/>
        <end position="609"/>
    </location>
</feature>